<dbReference type="Proteomes" id="UP000361993">
    <property type="component" value="Unassembled WGS sequence"/>
</dbReference>
<feature type="domain" description="UVR" evidence="8">
    <location>
        <begin position="207"/>
        <end position="242"/>
    </location>
</feature>
<comment type="function">
    <text evidence="7">The UvrABC repair system catalyzes the recognition and processing of DNA lesions. UvrC both incises the 5' and 3' sides of the lesion. The N-terminal half is responsible for the 3' incision and the C-terminal half is responsible for the 5' incision.</text>
</comment>
<feature type="domain" description="GIY-YIG" evidence="9">
    <location>
        <begin position="19"/>
        <end position="104"/>
    </location>
</feature>
<comment type="subunit">
    <text evidence="7">Interacts with UvrB in an incision complex.</text>
</comment>
<evidence type="ECO:0000259" key="10">
    <source>
        <dbReference type="PROSITE" id="PS50165"/>
    </source>
</evidence>
<dbReference type="GO" id="GO:0009432">
    <property type="term" value="P:SOS response"/>
    <property type="evidence" value="ECO:0007669"/>
    <property type="project" value="UniProtKB-UniRule"/>
</dbReference>
<dbReference type="InterPro" id="IPR047296">
    <property type="entry name" value="GIY-YIG_UvrC_Cho"/>
</dbReference>
<sequence length="604" mass="69739">MAEILLKNTLKEELQTLPANAGVYQYFNAEGKLLYVGKAKNLKNRVRSYFAFTPNLRANPKNSLRIQKMIEEAVHLEFITTNSEADALILENSFIKQLHPKYNILLRDDKTYPYIYVDFNEEFPRFEITRKLVKKSKIKYFGPFFKGARELLDALYLYYPLKQKASCKSPCIFYQISRCLAPCDKKITQEEYRLILDKAINALLSPSILVKNLEKQMFHLAQNENYEEAAKIRDQIATIRDLEIKVEIDIAKLEDFEIFALACESSMLSTLRFVVQNGKIISANSKITPLKNNTDFDKNEIYKQLILENFSVDIPLVANTVYVYEDFEDRELLEEILSQRFDKKISIKVPKIGEKRRICDLAFQNACLNIQKEQKNSDFNIQKELKNYFELENLPNCIEVFDNSHLQGVANVGAMITYKMGTWDKSNYRKFHLKYKNDYEQMREVLTRRALEFDKMPAPDLWLIDGGKALLDLAKEIILSSGANVDILAISKEKIDAKAHRAKGGAKDKIHSLKGEFALSINDKKLQFLQKLRDEAHRFAISFHQNTKKKQDLSSSKLVKSGLSAGVIQKLLAYYGSFEAIYEANFEELCQLVGKKSAQKIKED</sequence>
<dbReference type="PROSITE" id="PS50151">
    <property type="entry name" value="UVR"/>
    <property type="match status" value="1"/>
</dbReference>
<evidence type="ECO:0000259" key="8">
    <source>
        <dbReference type="PROSITE" id="PS50151"/>
    </source>
</evidence>
<evidence type="ECO:0000256" key="6">
    <source>
        <dbReference type="ARBA" id="ARBA00023236"/>
    </source>
</evidence>
<comment type="similarity">
    <text evidence="7">Belongs to the UvrC family.</text>
</comment>
<evidence type="ECO:0000256" key="2">
    <source>
        <dbReference type="ARBA" id="ARBA00022763"/>
    </source>
</evidence>
<proteinExistence type="inferred from homology"/>
<dbReference type="AlphaFoldDB" id="A0A3Z8GBZ1"/>
<dbReference type="EMBL" id="AACGFG010000009">
    <property type="protein sequence ID" value="EAK4358674.1"/>
    <property type="molecule type" value="Genomic_DNA"/>
</dbReference>
<dbReference type="SUPFAM" id="SSF46600">
    <property type="entry name" value="C-terminal UvrC-binding domain of UvrB"/>
    <property type="match status" value="1"/>
</dbReference>
<reference evidence="11 15" key="1">
    <citation type="submission" date="2018-05" db="EMBL/GenBank/DDBJ databases">
        <authorList>
            <consortium name="GenomeTrakr network: Whole genome sequencing for foodborne pathogen traceback"/>
        </authorList>
    </citation>
    <scope>NUCLEOTIDE SEQUENCE [LARGE SCALE GENOMIC DNA]</scope>
    <source>
        <strain evidence="11 15">NC_C6016</strain>
    </source>
</reference>
<dbReference type="Gene3D" id="4.10.860.10">
    <property type="entry name" value="UVR domain"/>
    <property type="match status" value="1"/>
</dbReference>
<dbReference type="InterPro" id="IPR000305">
    <property type="entry name" value="GIY-YIG_endonuc"/>
</dbReference>
<evidence type="ECO:0000313" key="13">
    <source>
        <dbReference type="EMBL" id="EAL6851365.1"/>
    </source>
</evidence>
<dbReference type="InterPro" id="IPR050066">
    <property type="entry name" value="UvrABC_protein_C"/>
</dbReference>
<feature type="domain" description="UvrC family homology region profile" evidence="10">
    <location>
        <begin position="258"/>
        <end position="478"/>
    </location>
</feature>
<dbReference type="SUPFAM" id="SSF82771">
    <property type="entry name" value="GIY-YIG endonuclease"/>
    <property type="match status" value="1"/>
</dbReference>
<dbReference type="InterPro" id="IPR004791">
    <property type="entry name" value="UvrC"/>
</dbReference>
<dbReference type="Pfam" id="PF01541">
    <property type="entry name" value="GIY-YIG"/>
    <property type="match status" value="1"/>
</dbReference>
<dbReference type="Gene3D" id="3.40.1440.10">
    <property type="entry name" value="GIY-YIG endonuclease"/>
    <property type="match status" value="1"/>
</dbReference>
<evidence type="ECO:0000313" key="14">
    <source>
        <dbReference type="Proteomes" id="UP000352088"/>
    </source>
</evidence>
<dbReference type="InterPro" id="IPR001162">
    <property type="entry name" value="UvrC_RNase_H_dom"/>
</dbReference>
<dbReference type="InterPro" id="IPR010994">
    <property type="entry name" value="RuvA_2-like"/>
</dbReference>
<dbReference type="PROSITE" id="PS50164">
    <property type="entry name" value="GIY_YIG"/>
    <property type="match status" value="1"/>
</dbReference>
<dbReference type="InterPro" id="IPR036876">
    <property type="entry name" value="UVR_dom_sf"/>
</dbReference>
<keyword evidence="3 7" id="KW-0228">DNA excision</keyword>
<dbReference type="InterPro" id="IPR035901">
    <property type="entry name" value="GIY-YIG_endonuc_sf"/>
</dbReference>
<dbReference type="EMBL" id="AACDUL010000020">
    <property type="protein sequence ID" value="EAK1510304.1"/>
    <property type="molecule type" value="Genomic_DNA"/>
</dbReference>
<dbReference type="HAMAP" id="MF_00203">
    <property type="entry name" value="UvrC"/>
    <property type="match status" value="1"/>
</dbReference>
<dbReference type="Pfam" id="PF22920">
    <property type="entry name" value="UvrC_RNaseH"/>
    <property type="match status" value="1"/>
</dbReference>
<evidence type="ECO:0000256" key="1">
    <source>
        <dbReference type="ARBA" id="ARBA00022490"/>
    </source>
</evidence>
<evidence type="ECO:0000313" key="12">
    <source>
        <dbReference type="EMBL" id="EAK4358674.1"/>
    </source>
</evidence>
<keyword evidence="5 7" id="KW-0234">DNA repair</keyword>
<dbReference type="NCBIfam" id="TIGR00194">
    <property type="entry name" value="uvrC"/>
    <property type="match status" value="1"/>
</dbReference>
<dbReference type="SMART" id="SM00465">
    <property type="entry name" value="GIYc"/>
    <property type="match status" value="1"/>
</dbReference>
<dbReference type="Proteomes" id="UP000352088">
    <property type="component" value="Unassembled WGS sequence"/>
</dbReference>
<dbReference type="FunFam" id="3.40.1440.10:FF:000001">
    <property type="entry name" value="UvrABC system protein C"/>
    <property type="match status" value="1"/>
</dbReference>
<evidence type="ECO:0000256" key="4">
    <source>
        <dbReference type="ARBA" id="ARBA00022881"/>
    </source>
</evidence>
<dbReference type="SUPFAM" id="SSF47781">
    <property type="entry name" value="RuvA domain 2-like"/>
    <property type="match status" value="1"/>
</dbReference>
<dbReference type="PROSITE" id="PS50165">
    <property type="entry name" value="UVRC"/>
    <property type="match status" value="1"/>
</dbReference>
<keyword evidence="6 7" id="KW-0742">SOS response</keyword>
<dbReference type="PANTHER" id="PTHR30562">
    <property type="entry name" value="UVRC/OXIDOREDUCTASE"/>
    <property type="match status" value="1"/>
</dbReference>
<gene>
    <name evidence="7 12" type="primary">uvrC</name>
    <name evidence="12" type="ORF">C6T04_07115</name>
    <name evidence="11" type="ORF">CJD00_08595</name>
    <name evidence="13" type="ORF">DSX26_07850</name>
</gene>
<evidence type="ECO:0000313" key="16">
    <source>
        <dbReference type="Proteomes" id="UP000365807"/>
    </source>
</evidence>
<evidence type="ECO:0000256" key="7">
    <source>
        <dbReference type="HAMAP-Rule" id="MF_00203"/>
    </source>
</evidence>
<dbReference type="Pfam" id="PF08459">
    <property type="entry name" value="UvrC_RNaseH_dom"/>
    <property type="match status" value="1"/>
</dbReference>
<dbReference type="Proteomes" id="UP000365807">
    <property type="component" value="Unassembled WGS sequence"/>
</dbReference>
<comment type="subcellular location">
    <subcellularLocation>
        <location evidence="7">Cytoplasm</location>
    </subcellularLocation>
</comment>
<dbReference type="RefSeq" id="WP_002786130.1">
    <property type="nucleotide sequence ID" value="NZ_BTDW01000010.1"/>
</dbReference>
<dbReference type="Pfam" id="PF02151">
    <property type="entry name" value="UVR"/>
    <property type="match status" value="1"/>
</dbReference>
<comment type="caution">
    <text evidence="12">The sequence shown here is derived from an EMBL/GenBank/DDBJ whole genome shotgun (WGS) entry which is preliminary data.</text>
</comment>
<organism evidence="12 16">
    <name type="scientific">Campylobacter coli</name>
    <dbReference type="NCBI Taxonomy" id="195"/>
    <lineage>
        <taxon>Bacteria</taxon>
        <taxon>Pseudomonadati</taxon>
        <taxon>Campylobacterota</taxon>
        <taxon>Epsilonproteobacteria</taxon>
        <taxon>Campylobacterales</taxon>
        <taxon>Campylobacteraceae</taxon>
        <taxon>Campylobacter</taxon>
    </lineage>
</organism>
<dbReference type="GO" id="GO:0006289">
    <property type="term" value="P:nucleotide-excision repair"/>
    <property type="evidence" value="ECO:0007669"/>
    <property type="project" value="UniProtKB-UniRule"/>
</dbReference>
<keyword evidence="2 7" id="KW-0227">DNA damage</keyword>
<reference evidence="12 16" key="2">
    <citation type="submission" date="2018-06" db="EMBL/GenBank/DDBJ databases">
        <authorList>
            <consortium name="NARMS: The National Antimicrobial Resistance Monitoring System"/>
        </authorList>
    </citation>
    <scope>NUCLEOTIDE SEQUENCE [LARGE SCALE GENOMIC DNA]</scope>
    <source>
        <strain evidence="13 14">CVM N17C548</strain>
        <strain evidence="12 16">FSIS11807978</strain>
    </source>
</reference>
<evidence type="ECO:0000256" key="5">
    <source>
        <dbReference type="ARBA" id="ARBA00023204"/>
    </source>
</evidence>
<keyword evidence="1 7" id="KW-0963">Cytoplasm</keyword>
<keyword evidence="4 7" id="KW-0267">Excision nuclease</keyword>
<accession>A0A3Z8GBZ1</accession>
<dbReference type="GO" id="GO:0005737">
    <property type="term" value="C:cytoplasm"/>
    <property type="evidence" value="ECO:0007669"/>
    <property type="project" value="UniProtKB-SubCell"/>
</dbReference>
<protein>
    <recommendedName>
        <fullName evidence="7">UvrABC system protein C</fullName>
        <shortName evidence="7">Protein UvrC</shortName>
    </recommendedName>
    <alternativeName>
        <fullName evidence="7">Excinuclease ABC subunit C</fullName>
    </alternativeName>
</protein>
<dbReference type="PANTHER" id="PTHR30562:SF1">
    <property type="entry name" value="UVRABC SYSTEM PROTEIN C"/>
    <property type="match status" value="1"/>
</dbReference>
<dbReference type="GO" id="GO:0009380">
    <property type="term" value="C:excinuclease repair complex"/>
    <property type="evidence" value="ECO:0007669"/>
    <property type="project" value="InterPro"/>
</dbReference>
<dbReference type="Gene3D" id="3.30.420.340">
    <property type="entry name" value="UvrC, RNAse H endonuclease domain"/>
    <property type="match status" value="1"/>
</dbReference>
<evidence type="ECO:0000259" key="9">
    <source>
        <dbReference type="PROSITE" id="PS50164"/>
    </source>
</evidence>
<name>A0A3Z8GBZ1_CAMCO</name>
<dbReference type="GO" id="GO:0009381">
    <property type="term" value="F:excinuclease ABC activity"/>
    <property type="evidence" value="ECO:0007669"/>
    <property type="project" value="UniProtKB-UniRule"/>
</dbReference>
<evidence type="ECO:0000313" key="11">
    <source>
        <dbReference type="EMBL" id="EAK1510304.1"/>
    </source>
</evidence>
<dbReference type="InterPro" id="IPR001943">
    <property type="entry name" value="UVR_dom"/>
</dbReference>
<dbReference type="CDD" id="cd10434">
    <property type="entry name" value="GIY-YIG_UvrC_Cho"/>
    <property type="match status" value="1"/>
</dbReference>
<dbReference type="Gene3D" id="1.10.150.20">
    <property type="entry name" value="5' to 3' exonuclease, C-terminal subdomain"/>
    <property type="match status" value="1"/>
</dbReference>
<dbReference type="GO" id="GO:0003677">
    <property type="term" value="F:DNA binding"/>
    <property type="evidence" value="ECO:0007669"/>
    <property type="project" value="UniProtKB-UniRule"/>
</dbReference>
<dbReference type="InterPro" id="IPR038476">
    <property type="entry name" value="UvrC_RNase_H_dom_sf"/>
</dbReference>
<evidence type="ECO:0000313" key="15">
    <source>
        <dbReference type="Proteomes" id="UP000361993"/>
    </source>
</evidence>
<evidence type="ECO:0000256" key="3">
    <source>
        <dbReference type="ARBA" id="ARBA00022769"/>
    </source>
</evidence>
<dbReference type="EMBL" id="AACQHW010000008">
    <property type="protein sequence ID" value="EAL6851365.1"/>
    <property type="molecule type" value="Genomic_DNA"/>
</dbReference>